<protein>
    <recommendedName>
        <fullName evidence="2">MalT-like TPR region domain-containing protein</fullName>
    </recommendedName>
</protein>
<evidence type="ECO:0000313" key="1">
    <source>
        <dbReference type="EMBL" id="GAG43034.1"/>
    </source>
</evidence>
<gene>
    <name evidence="1" type="ORF">S01H1_85850</name>
</gene>
<comment type="caution">
    <text evidence="1">The sequence shown here is derived from an EMBL/GenBank/DDBJ whole genome shotgun (WGS) entry which is preliminary data.</text>
</comment>
<accession>X0XIT5</accession>
<proteinExistence type="predicted"/>
<name>X0XIT5_9ZZZZ</name>
<feature type="non-terminal residue" evidence="1">
    <location>
        <position position="63"/>
    </location>
</feature>
<organism evidence="1">
    <name type="scientific">marine sediment metagenome</name>
    <dbReference type="NCBI Taxonomy" id="412755"/>
    <lineage>
        <taxon>unclassified sequences</taxon>
        <taxon>metagenomes</taxon>
        <taxon>ecological metagenomes</taxon>
    </lineage>
</organism>
<evidence type="ECO:0008006" key="2">
    <source>
        <dbReference type="Google" id="ProtNLM"/>
    </source>
</evidence>
<dbReference type="EMBL" id="BARS01059145">
    <property type="protein sequence ID" value="GAG43034.1"/>
    <property type="molecule type" value="Genomic_DNA"/>
</dbReference>
<sequence length="63" mass="7067">GDRERAVALGRRALSLAPGRIDFHVELGASLLCLATEREDPERLAEGIRWLERAFELPERQPG</sequence>
<reference evidence="1" key="1">
    <citation type="journal article" date="2014" name="Front. Microbiol.">
        <title>High frequency of phylogenetically diverse reductive dehalogenase-homologous genes in deep subseafloor sedimentary metagenomes.</title>
        <authorList>
            <person name="Kawai M."/>
            <person name="Futagami T."/>
            <person name="Toyoda A."/>
            <person name="Takaki Y."/>
            <person name="Nishi S."/>
            <person name="Hori S."/>
            <person name="Arai W."/>
            <person name="Tsubouchi T."/>
            <person name="Morono Y."/>
            <person name="Uchiyama I."/>
            <person name="Ito T."/>
            <person name="Fujiyama A."/>
            <person name="Inagaki F."/>
            <person name="Takami H."/>
        </authorList>
    </citation>
    <scope>NUCLEOTIDE SEQUENCE</scope>
    <source>
        <strain evidence="1">Expedition CK06-06</strain>
    </source>
</reference>
<feature type="non-terminal residue" evidence="1">
    <location>
        <position position="1"/>
    </location>
</feature>
<dbReference type="AlphaFoldDB" id="X0XIT5"/>